<accession>A0A1I8G770</accession>
<name>A0A1I8G770_9PLAT</name>
<feature type="region of interest" description="Disordered" evidence="1">
    <location>
        <begin position="1"/>
        <end position="30"/>
    </location>
</feature>
<dbReference type="Proteomes" id="UP000095280">
    <property type="component" value="Unplaced"/>
</dbReference>
<keyword evidence="2" id="KW-1185">Reference proteome</keyword>
<dbReference type="AlphaFoldDB" id="A0A1I8G770"/>
<evidence type="ECO:0000256" key="1">
    <source>
        <dbReference type="SAM" id="MobiDB-lite"/>
    </source>
</evidence>
<organism evidence="2 3">
    <name type="scientific">Macrostomum lignano</name>
    <dbReference type="NCBI Taxonomy" id="282301"/>
    <lineage>
        <taxon>Eukaryota</taxon>
        <taxon>Metazoa</taxon>
        <taxon>Spiralia</taxon>
        <taxon>Lophotrochozoa</taxon>
        <taxon>Platyhelminthes</taxon>
        <taxon>Rhabditophora</taxon>
        <taxon>Macrostomorpha</taxon>
        <taxon>Macrostomida</taxon>
        <taxon>Macrostomidae</taxon>
        <taxon>Macrostomum</taxon>
    </lineage>
</organism>
<evidence type="ECO:0000313" key="2">
    <source>
        <dbReference type="Proteomes" id="UP000095280"/>
    </source>
</evidence>
<feature type="region of interest" description="Disordered" evidence="1">
    <location>
        <begin position="62"/>
        <end position="90"/>
    </location>
</feature>
<reference evidence="3" key="1">
    <citation type="submission" date="2016-11" db="UniProtKB">
        <authorList>
            <consortium name="WormBaseParasite"/>
        </authorList>
    </citation>
    <scope>IDENTIFICATION</scope>
</reference>
<proteinExistence type="predicted"/>
<evidence type="ECO:0000313" key="3">
    <source>
        <dbReference type="WBParaSite" id="maker-uti_cns_0001078-snap-gene-1.9-mRNA-1"/>
    </source>
</evidence>
<dbReference type="WBParaSite" id="maker-uti_cns_0001078-snap-gene-1.9-mRNA-1">
    <property type="protein sequence ID" value="maker-uti_cns_0001078-snap-gene-1.9-mRNA-1"/>
    <property type="gene ID" value="maker-uti_cns_0001078-snap-gene-1.9"/>
</dbReference>
<protein>
    <submittedName>
        <fullName evidence="3">TPX2_importin domain-containing protein</fullName>
    </submittedName>
</protein>
<sequence>NPDQFSFDRKRKKTPDATSEVAARDGNSKFAVRTGKPLMRRAASATNNEKVPASRYPAVVTPKASQVIRRHADHPRGRPADPMCDTKPVPKVKPAAKLELYRVGRTRAPPDRLMYK</sequence>